<sequence>MLEPWVSWPFKHGWSRPVLPPSTTLPGLFGDDPLHPAASIGGGARGGSQILQPRDPPAASRDRPPPDRVSTSASASGSLTHLPHG</sequence>
<evidence type="ECO:0000313" key="2">
    <source>
        <dbReference type="EMBL" id="GKV04553.1"/>
    </source>
</evidence>
<feature type="compositionally biased region" description="Polar residues" evidence="1">
    <location>
        <begin position="69"/>
        <end position="79"/>
    </location>
</feature>
<feature type="region of interest" description="Disordered" evidence="1">
    <location>
        <begin position="1"/>
        <end position="85"/>
    </location>
</feature>
<dbReference type="AlphaFoldDB" id="A0AAV5J3C4"/>
<organism evidence="2 3">
    <name type="scientific">Rubroshorea leprosula</name>
    <dbReference type="NCBI Taxonomy" id="152421"/>
    <lineage>
        <taxon>Eukaryota</taxon>
        <taxon>Viridiplantae</taxon>
        <taxon>Streptophyta</taxon>
        <taxon>Embryophyta</taxon>
        <taxon>Tracheophyta</taxon>
        <taxon>Spermatophyta</taxon>
        <taxon>Magnoliopsida</taxon>
        <taxon>eudicotyledons</taxon>
        <taxon>Gunneridae</taxon>
        <taxon>Pentapetalae</taxon>
        <taxon>rosids</taxon>
        <taxon>malvids</taxon>
        <taxon>Malvales</taxon>
        <taxon>Dipterocarpaceae</taxon>
        <taxon>Rubroshorea</taxon>
    </lineage>
</organism>
<dbReference type="EMBL" id="BPVZ01000022">
    <property type="protein sequence ID" value="GKV04553.1"/>
    <property type="molecule type" value="Genomic_DNA"/>
</dbReference>
<keyword evidence="3" id="KW-1185">Reference proteome</keyword>
<evidence type="ECO:0000256" key="1">
    <source>
        <dbReference type="SAM" id="MobiDB-lite"/>
    </source>
</evidence>
<dbReference type="Proteomes" id="UP001054252">
    <property type="component" value="Unassembled WGS sequence"/>
</dbReference>
<name>A0AAV5J3C4_9ROSI</name>
<reference evidence="2 3" key="1">
    <citation type="journal article" date="2021" name="Commun. Biol.">
        <title>The genome of Shorea leprosula (Dipterocarpaceae) highlights the ecological relevance of drought in aseasonal tropical rainforests.</title>
        <authorList>
            <person name="Ng K.K.S."/>
            <person name="Kobayashi M.J."/>
            <person name="Fawcett J.A."/>
            <person name="Hatakeyama M."/>
            <person name="Paape T."/>
            <person name="Ng C.H."/>
            <person name="Ang C.C."/>
            <person name="Tnah L.H."/>
            <person name="Lee C.T."/>
            <person name="Nishiyama T."/>
            <person name="Sese J."/>
            <person name="O'Brien M.J."/>
            <person name="Copetti D."/>
            <person name="Mohd Noor M.I."/>
            <person name="Ong R.C."/>
            <person name="Putra M."/>
            <person name="Sireger I.Z."/>
            <person name="Indrioko S."/>
            <person name="Kosugi Y."/>
            <person name="Izuno A."/>
            <person name="Isagi Y."/>
            <person name="Lee S.L."/>
            <person name="Shimizu K.K."/>
        </authorList>
    </citation>
    <scope>NUCLEOTIDE SEQUENCE [LARGE SCALE GENOMIC DNA]</scope>
    <source>
        <strain evidence="2">214</strain>
    </source>
</reference>
<evidence type="ECO:0000313" key="3">
    <source>
        <dbReference type="Proteomes" id="UP001054252"/>
    </source>
</evidence>
<protein>
    <submittedName>
        <fullName evidence="2">Uncharacterized protein</fullName>
    </submittedName>
</protein>
<comment type="caution">
    <text evidence="2">The sequence shown here is derived from an EMBL/GenBank/DDBJ whole genome shotgun (WGS) entry which is preliminary data.</text>
</comment>
<proteinExistence type="predicted"/>
<gene>
    <name evidence="2" type="ORF">SLEP1_g16703</name>
</gene>
<accession>A0AAV5J3C4</accession>